<gene>
    <name evidence="1" type="ORF">CVIRNUC_007097</name>
</gene>
<proteinExistence type="predicted"/>
<evidence type="ECO:0000313" key="1">
    <source>
        <dbReference type="EMBL" id="CAK0783897.1"/>
    </source>
</evidence>
<keyword evidence="2" id="KW-1185">Reference proteome</keyword>
<organism evidence="1 2">
    <name type="scientific">Coccomyxa viridis</name>
    <dbReference type="NCBI Taxonomy" id="1274662"/>
    <lineage>
        <taxon>Eukaryota</taxon>
        <taxon>Viridiplantae</taxon>
        <taxon>Chlorophyta</taxon>
        <taxon>core chlorophytes</taxon>
        <taxon>Trebouxiophyceae</taxon>
        <taxon>Trebouxiophyceae incertae sedis</taxon>
        <taxon>Coccomyxaceae</taxon>
        <taxon>Coccomyxa</taxon>
    </lineage>
</organism>
<comment type="caution">
    <text evidence="1">The sequence shown here is derived from an EMBL/GenBank/DDBJ whole genome shotgun (WGS) entry which is preliminary data.</text>
</comment>
<dbReference type="Proteomes" id="UP001314263">
    <property type="component" value="Unassembled WGS sequence"/>
</dbReference>
<protein>
    <submittedName>
        <fullName evidence="1">Uncharacterized protein</fullName>
    </submittedName>
</protein>
<accession>A0AAV1ICD0</accession>
<evidence type="ECO:0000313" key="2">
    <source>
        <dbReference type="Proteomes" id="UP001314263"/>
    </source>
</evidence>
<name>A0AAV1ICD0_9CHLO</name>
<dbReference type="AlphaFoldDB" id="A0AAV1ICD0"/>
<dbReference type="EMBL" id="CAUYUE010000009">
    <property type="protein sequence ID" value="CAK0783897.1"/>
    <property type="molecule type" value="Genomic_DNA"/>
</dbReference>
<sequence>MISFSQLQPNTWHNFLKELSIASVNTMSELQSWCILGSLGSGQRNAGHSEANCERTAVSFAAGGHKALCPAGLSGQVGLPAVMRLHGYADSRSGRERRWLASHSVQASGTTF</sequence>
<reference evidence="1 2" key="1">
    <citation type="submission" date="2023-10" db="EMBL/GenBank/DDBJ databases">
        <authorList>
            <person name="Maclean D."/>
            <person name="Macfadyen A."/>
        </authorList>
    </citation>
    <scope>NUCLEOTIDE SEQUENCE [LARGE SCALE GENOMIC DNA]</scope>
</reference>